<dbReference type="Proteomes" id="UP000007463">
    <property type="component" value="Chromosome"/>
</dbReference>
<sequence length="341" mass="39542">MKRSILNLSILDSLLEGFQVIDYNWKYLYVNQTVAVQGQSTTETLIGKTMMECYPGIENTTMFSQLKICMEERVTLQFENEFTYNNKTKNWFELRIEPIPEGIFVLSTNITNRKKAEKELLQLKNSLEKKVQKRTAELEKLNNEKDVILKEMHHRVKNNLQIISSLIRLQIDEGDNNFNGVLDKTQSRIETIASIHESLYKHKDLALINVANYWEKLINDCLNSLVNEPANFKLNLDIDYLEFPVDKMIPLALLINELVTNSILHGFKGQNHGSIYLSLRLKNDKYLLTYKDDGVGFKEVNQDENDHHLGHFLIEGFAEQLNGSIQRIDTEVGVHFELEFA</sequence>
<protein>
    <recommendedName>
        <fullName evidence="2">histidine kinase</fullName>
        <ecNumber evidence="2">2.7.13.3</ecNumber>
    </recommendedName>
</protein>
<feature type="coiled-coil region" evidence="8">
    <location>
        <begin position="113"/>
        <end position="151"/>
    </location>
</feature>
<evidence type="ECO:0000256" key="7">
    <source>
        <dbReference type="ARBA" id="ARBA00022840"/>
    </source>
</evidence>
<dbReference type="InterPro" id="IPR013656">
    <property type="entry name" value="PAS_4"/>
</dbReference>
<dbReference type="AlphaFoldDB" id="F2IFL5"/>
<evidence type="ECO:0000256" key="8">
    <source>
        <dbReference type="SAM" id="Coils"/>
    </source>
</evidence>
<dbReference type="eggNOG" id="COG3920">
    <property type="taxonomic scope" value="Bacteria"/>
</dbReference>
<evidence type="ECO:0000256" key="3">
    <source>
        <dbReference type="ARBA" id="ARBA00022553"/>
    </source>
</evidence>
<keyword evidence="7" id="KW-0067">ATP-binding</keyword>
<dbReference type="InterPro" id="IPR035965">
    <property type="entry name" value="PAS-like_dom_sf"/>
</dbReference>
<evidence type="ECO:0000313" key="11">
    <source>
        <dbReference type="EMBL" id="AEA45729.1"/>
    </source>
</evidence>
<evidence type="ECO:0000256" key="2">
    <source>
        <dbReference type="ARBA" id="ARBA00012438"/>
    </source>
</evidence>
<dbReference type="EMBL" id="CP002542">
    <property type="protein sequence ID" value="AEA45729.1"/>
    <property type="molecule type" value="Genomic_DNA"/>
</dbReference>
<comment type="catalytic activity">
    <reaction evidence="1">
        <text>ATP + protein L-histidine = ADP + protein N-phospho-L-histidine.</text>
        <dbReference type="EC" id="2.7.13.3"/>
    </reaction>
</comment>
<evidence type="ECO:0000256" key="1">
    <source>
        <dbReference type="ARBA" id="ARBA00000085"/>
    </source>
</evidence>
<dbReference type="GO" id="GO:0005524">
    <property type="term" value="F:ATP binding"/>
    <property type="evidence" value="ECO:0007669"/>
    <property type="project" value="UniProtKB-KW"/>
</dbReference>
<dbReference type="RefSeq" id="WP_013688489.1">
    <property type="nucleotide sequence ID" value="NC_015321.1"/>
</dbReference>
<evidence type="ECO:0000256" key="5">
    <source>
        <dbReference type="ARBA" id="ARBA00022741"/>
    </source>
</evidence>
<dbReference type="Pfam" id="PF07568">
    <property type="entry name" value="HisKA_2"/>
    <property type="match status" value="1"/>
</dbReference>
<keyword evidence="3" id="KW-0597">Phosphoprotein</keyword>
<keyword evidence="8" id="KW-0175">Coiled coil</keyword>
<keyword evidence="4" id="KW-0808">Transferase</keyword>
<proteinExistence type="predicted"/>
<dbReference type="InterPro" id="IPR036890">
    <property type="entry name" value="HATPase_C_sf"/>
</dbReference>
<dbReference type="OrthoDB" id="9781208at2"/>
<dbReference type="SUPFAM" id="SSF55785">
    <property type="entry name" value="PYP-like sensor domain (PAS domain)"/>
    <property type="match status" value="1"/>
</dbReference>
<reference evidence="12" key="2">
    <citation type="submission" date="2011-02" db="EMBL/GenBank/DDBJ databases">
        <title>The complete genome of Fluviicola taffensis DSM 16823.</title>
        <authorList>
            <consortium name="US DOE Joint Genome Institute (JGI-PGF)"/>
            <person name="Lucas S."/>
            <person name="Copeland A."/>
            <person name="Lapidus A."/>
            <person name="Bruce D."/>
            <person name="Goodwin L."/>
            <person name="Pitluck S."/>
            <person name="Kyrpides N."/>
            <person name="Mavromatis K."/>
            <person name="Ivanova N."/>
            <person name="Mikhailova N."/>
            <person name="Pagani I."/>
            <person name="Chertkov O."/>
            <person name="Detter J.C."/>
            <person name="Han C."/>
            <person name="Tapia R."/>
            <person name="Land M."/>
            <person name="Hauser L."/>
            <person name="Markowitz V."/>
            <person name="Cheng J.-F."/>
            <person name="Hugenholtz P."/>
            <person name="Woyke T."/>
            <person name="Wu D."/>
            <person name="Tindall B."/>
            <person name="Pomrenke H.G."/>
            <person name="Brambilla E."/>
            <person name="Klenk H.-P."/>
            <person name="Eisen J.A."/>
        </authorList>
    </citation>
    <scope>NUCLEOTIDE SEQUENCE [LARGE SCALE GENOMIC DNA]</scope>
    <source>
        <strain evidence="12">DSM 16823 / RW262 / RW262</strain>
    </source>
</reference>
<evidence type="ECO:0000259" key="10">
    <source>
        <dbReference type="Pfam" id="PF08448"/>
    </source>
</evidence>
<organism evidence="11 12">
    <name type="scientific">Fluviicola taffensis (strain DSM 16823 / NCIMB 13979 / RW262)</name>
    <dbReference type="NCBI Taxonomy" id="755732"/>
    <lineage>
        <taxon>Bacteria</taxon>
        <taxon>Pseudomonadati</taxon>
        <taxon>Bacteroidota</taxon>
        <taxon>Flavobacteriia</taxon>
        <taxon>Flavobacteriales</taxon>
        <taxon>Crocinitomicaceae</taxon>
        <taxon>Fluviicola</taxon>
    </lineage>
</organism>
<feature type="domain" description="Signal transduction histidine kinase subgroup 2 dimerisation and phosphoacceptor" evidence="9">
    <location>
        <begin position="151"/>
        <end position="224"/>
    </location>
</feature>
<keyword evidence="6 11" id="KW-0418">Kinase</keyword>
<dbReference type="PANTHER" id="PTHR41523">
    <property type="entry name" value="TWO-COMPONENT SYSTEM SENSOR PROTEIN"/>
    <property type="match status" value="1"/>
</dbReference>
<dbReference type="KEGG" id="fte:Fluta_3762"/>
<accession>F2IFL5</accession>
<evidence type="ECO:0000256" key="4">
    <source>
        <dbReference type="ARBA" id="ARBA00022679"/>
    </source>
</evidence>
<reference evidence="11 12" key="1">
    <citation type="journal article" date="2011" name="Stand. Genomic Sci.">
        <title>Complete genome sequence of the gliding freshwater bacterium Fluviicola taffensis type strain (RW262).</title>
        <authorList>
            <person name="Woyke T."/>
            <person name="Chertkov O."/>
            <person name="Lapidus A."/>
            <person name="Nolan M."/>
            <person name="Lucas S."/>
            <person name="Del Rio T.G."/>
            <person name="Tice H."/>
            <person name="Cheng J.F."/>
            <person name="Tapia R."/>
            <person name="Han C."/>
            <person name="Goodwin L."/>
            <person name="Pitluck S."/>
            <person name="Liolios K."/>
            <person name="Pagani I."/>
            <person name="Ivanova N."/>
            <person name="Huntemann M."/>
            <person name="Mavromatis K."/>
            <person name="Mikhailova N."/>
            <person name="Pati A."/>
            <person name="Chen A."/>
            <person name="Palaniappan K."/>
            <person name="Land M."/>
            <person name="Hauser L."/>
            <person name="Brambilla E.M."/>
            <person name="Rohde M."/>
            <person name="Mwirichia R."/>
            <person name="Sikorski J."/>
            <person name="Tindall B.J."/>
            <person name="Goker M."/>
            <person name="Bristow J."/>
            <person name="Eisen J.A."/>
            <person name="Markowitz V."/>
            <person name="Hugenholtz P."/>
            <person name="Klenk H.P."/>
            <person name="Kyrpides N.C."/>
        </authorList>
    </citation>
    <scope>NUCLEOTIDE SEQUENCE [LARGE SCALE GENOMIC DNA]</scope>
    <source>
        <strain evidence="12">DSM 16823 / RW262 / RW262</strain>
    </source>
</reference>
<evidence type="ECO:0000313" key="12">
    <source>
        <dbReference type="Proteomes" id="UP000007463"/>
    </source>
</evidence>
<dbReference type="Gene3D" id="3.30.450.20">
    <property type="entry name" value="PAS domain"/>
    <property type="match status" value="1"/>
</dbReference>
<keyword evidence="5" id="KW-0547">Nucleotide-binding</keyword>
<dbReference type="Gene3D" id="3.30.565.10">
    <property type="entry name" value="Histidine kinase-like ATPase, C-terminal domain"/>
    <property type="match status" value="1"/>
</dbReference>
<evidence type="ECO:0000259" key="9">
    <source>
        <dbReference type="Pfam" id="PF07568"/>
    </source>
</evidence>
<dbReference type="PANTHER" id="PTHR41523:SF8">
    <property type="entry name" value="ETHYLENE RESPONSE SENSOR PROTEIN"/>
    <property type="match status" value="1"/>
</dbReference>
<feature type="domain" description="PAS fold-4" evidence="10">
    <location>
        <begin position="11"/>
        <end position="114"/>
    </location>
</feature>
<evidence type="ECO:0000256" key="6">
    <source>
        <dbReference type="ARBA" id="ARBA00022777"/>
    </source>
</evidence>
<name>F2IFL5_FLUTR</name>
<dbReference type="HOGENOM" id="CLU_000445_114_57_10"/>
<gene>
    <name evidence="11" type="ordered locus">Fluta_3762</name>
</gene>
<dbReference type="Pfam" id="PF08448">
    <property type="entry name" value="PAS_4"/>
    <property type="match status" value="1"/>
</dbReference>
<dbReference type="InterPro" id="IPR011495">
    <property type="entry name" value="Sig_transdc_His_kin_sub2_dim/P"/>
</dbReference>
<dbReference type="SUPFAM" id="SSF55874">
    <property type="entry name" value="ATPase domain of HSP90 chaperone/DNA topoisomerase II/histidine kinase"/>
    <property type="match status" value="1"/>
</dbReference>
<dbReference type="STRING" id="755732.Fluta_3762"/>
<keyword evidence="12" id="KW-1185">Reference proteome</keyword>
<dbReference type="EC" id="2.7.13.3" evidence="2"/>
<dbReference type="GO" id="GO:0004673">
    <property type="term" value="F:protein histidine kinase activity"/>
    <property type="evidence" value="ECO:0007669"/>
    <property type="project" value="UniProtKB-EC"/>
</dbReference>